<feature type="domain" description="RNA polymerase sigma-70 region 2" evidence="5">
    <location>
        <begin position="27"/>
        <end position="93"/>
    </location>
</feature>
<comment type="similarity">
    <text evidence="1">Belongs to the sigma-70 factor family. ECF subfamily.</text>
</comment>
<keyword evidence="7" id="KW-0240">DNA-directed RNA polymerase</keyword>
<evidence type="ECO:0000256" key="3">
    <source>
        <dbReference type="ARBA" id="ARBA00023082"/>
    </source>
</evidence>
<comment type="caution">
    <text evidence="7">The sequence shown here is derived from an EMBL/GenBank/DDBJ whole genome shotgun (WGS) entry which is preliminary data.</text>
</comment>
<dbReference type="GO" id="GO:0006352">
    <property type="term" value="P:DNA-templated transcription initiation"/>
    <property type="evidence" value="ECO:0007669"/>
    <property type="project" value="InterPro"/>
</dbReference>
<protein>
    <submittedName>
        <fullName evidence="7">DNA-directed RNA polymerase subunit sigma</fullName>
    </submittedName>
</protein>
<dbReference type="InterPro" id="IPR014284">
    <property type="entry name" value="RNA_pol_sigma-70_dom"/>
</dbReference>
<gene>
    <name evidence="7" type="ORF">NV36_04210</name>
</gene>
<dbReference type="Proteomes" id="UP000030140">
    <property type="component" value="Unassembled WGS sequence"/>
</dbReference>
<evidence type="ECO:0000313" key="7">
    <source>
        <dbReference type="EMBL" id="KGO06118.1"/>
    </source>
</evidence>
<keyword evidence="4" id="KW-0804">Transcription</keyword>
<evidence type="ECO:0000313" key="8">
    <source>
        <dbReference type="Proteomes" id="UP000030140"/>
    </source>
</evidence>
<dbReference type="Gene3D" id="1.10.1740.10">
    <property type="match status" value="1"/>
</dbReference>
<dbReference type="Pfam" id="PF08281">
    <property type="entry name" value="Sigma70_r4_2"/>
    <property type="match status" value="1"/>
</dbReference>
<evidence type="ECO:0000256" key="2">
    <source>
        <dbReference type="ARBA" id="ARBA00023015"/>
    </source>
</evidence>
<evidence type="ECO:0000256" key="4">
    <source>
        <dbReference type="ARBA" id="ARBA00023163"/>
    </source>
</evidence>
<dbReference type="PATRIC" id="fig|1300343.5.peg.2659"/>
<dbReference type="RefSeq" id="WP_035325130.1">
    <property type="nucleotide sequence ID" value="NZ_CP015125.1"/>
</dbReference>
<dbReference type="GO" id="GO:0003677">
    <property type="term" value="F:DNA binding"/>
    <property type="evidence" value="ECO:0007669"/>
    <property type="project" value="InterPro"/>
</dbReference>
<dbReference type="GO" id="GO:0016987">
    <property type="term" value="F:sigma factor activity"/>
    <property type="evidence" value="ECO:0007669"/>
    <property type="project" value="UniProtKB-KW"/>
</dbReference>
<dbReference type="InterPro" id="IPR007627">
    <property type="entry name" value="RNA_pol_sigma70_r2"/>
</dbReference>
<dbReference type="EMBL" id="JSAQ01000001">
    <property type="protein sequence ID" value="KGO06118.1"/>
    <property type="molecule type" value="Genomic_DNA"/>
</dbReference>
<evidence type="ECO:0000259" key="5">
    <source>
        <dbReference type="Pfam" id="PF04542"/>
    </source>
</evidence>
<dbReference type="CDD" id="cd06171">
    <property type="entry name" value="Sigma70_r4"/>
    <property type="match status" value="1"/>
</dbReference>
<dbReference type="InterPro" id="IPR039425">
    <property type="entry name" value="RNA_pol_sigma-70-like"/>
</dbReference>
<dbReference type="InterPro" id="IPR013324">
    <property type="entry name" value="RNA_pol_sigma_r3/r4-like"/>
</dbReference>
<dbReference type="AlphaFoldDB" id="A0A0A2GUB0"/>
<dbReference type="InterPro" id="IPR013249">
    <property type="entry name" value="RNA_pol_sigma70_r4_t2"/>
</dbReference>
<dbReference type="PANTHER" id="PTHR43133:SF46">
    <property type="entry name" value="RNA POLYMERASE SIGMA-70 FACTOR ECF SUBFAMILY"/>
    <property type="match status" value="1"/>
</dbReference>
<feature type="domain" description="RNA polymerase sigma factor 70 region 4 type 2" evidence="6">
    <location>
        <begin position="124"/>
        <end position="175"/>
    </location>
</feature>
<keyword evidence="2" id="KW-0805">Transcription regulation</keyword>
<dbReference type="NCBIfam" id="TIGR02937">
    <property type="entry name" value="sigma70-ECF"/>
    <property type="match status" value="1"/>
</dbReference>
<dbReference type="PANTHER" id="PTHR43133">
    <property type="entry name" value="RNA POLYMERASE ECF-TYPE SIGMA FACTO"/>
    <property type="match status" value="1"/>
</dbReference>
<keyword evidence="8" id="KW-1185">Reference proteome</keyword>
<sequence length="192" mass="22119">MNFTNHQITDLLSLCQQGEQGAQMEVYNRYYKAMYNTSLRIVKHEAEAEDIMQESFLSAFTKLDSYKGEASFGSWLKRIVVNNSLNAYNKSKRLDETSIDDHLYKIEDDAAGVAEMDLSSVRAQEVVNAMSELKDNYRQSLSLHLIEGYDYEEMSEIMNVSYANCRTMVSRAKDSLRRILNKNEKGTYRSSI</sequence>
<name>A0A0A2GUB0_9FLAO</name>
<dbReference type="KEGG" id="ddo:I597_2615"/>
<evidence type="ECO:0000256" key="1">
    <source>
        <dbReference type="ARBA" id="ARBA00010641"/>
    </source>
</evidence>
<organism evidence="7 8">
    <name type="scientific">Dokdonia donghaensis DSW-1</name>
    <dbReference type="NCBI Taxonomy" id="1300343"/>
    <lineage>
        <taxon>Bacteria</taxon>
        <taxon>Pseudomonadati</taxon>
        <taxon>Bacteroidota</taxon>
        <taxon>Flavobacteriia</taxon>
        <taxon>Flavobacteriales</taxon>
        <taxon>Flavobacteriaceae</taxon>
        <taxon>Dokdonia</taxon>
    </lineage>
</organism>
<accession>A0A0A2GUB0</accession>
<dbReference type="GO" id="GO:0000428">
    <property type="term" value="C:DNA-directed RNA polymerase complex"/>
    <property type="evidence" value="ECO:0007669"/>
    <property type="project" value="UniProtKB-KW"/>
</dbReference>
<proteinExistence type="inferred from homology"/>
<dbReference type="InterPro" id="IPR013325">
    <property type="entry name" value="RNA_pol_sigma_r2"/>
</dbReference>
<keyword evidence="3" id="KW-0731">Sigma factor</keyword>
<dbReference type="InterPro" id="IPR036388">
    <property type="entry name" value="WH-like_DNA-bd_sf"/>
</dbReference>
<reference evidence="7 8" key="1">
    <citation type="submission" date="2014-10" db="EMBL/GenBank/DDBJ databases">
        <title>Draft genome sequence of the proteorhodopsin-containing marine bacterium Dokdonia donghaensis.</title>
        <authorList>
            <person name="Gomez-Consarnau L."/>
            <person name="Gonzalez J.M."/>
            <person name="Riedel T."/>
            <person name="Jaenicke S."/>
            <person name="Wagner-Doebler I."/>
            <person name="Fuhrman J.A."/>
        </authorList>
    </citation>
    <scope>NUCLEOTIDE SEQUENCE [LARGE SCALE GENOMIC DNA]</scope>
    <source>
        <strain evidence="7 8">DSW-1</strain>
    </source>
</reference>
<dbReference type="Gene3D" id="1.10.10.10">
    <property type="entry name" value="Winged helix-like DNA-binding domain superfamily/Winged helix DNA-binding domain"/>
    <property type="match status" value="1"/>
</dbReference>
<evidence type="ECO:0000259" key="6">
    <source>
        <dbReference type="Pfam" id="PF08281"/>
    </source>
</evidence>
<dbReference type="SUPFAM" id="SSF88946">
    <property type="entry name" value="Sigma2 domain of RNA polymerase sigma factors"/>
    <property type="match status" value="1"/>
</dbReference>
<dbReference type="Pfam" id="PF04542">
    <property type="entry name" value="Sigma70_r2"/>
    <property type="match status" value="1"/>
</dbReference>
<dbReference type="SUPFAM" id="SSF88659">
    <property type="entry name" value="Sigma3 and sigma4 domains of RNA polymerase sigma factors"/>
    <property type="match status" value="1"/>
</dbReference>